<dbReference type="PANTHER" id="PTHR42917:SF2">
    <property type="entry name" value="2,4-DIENOYL-COA REDUCTASE [(2E)-ENOYL-COA-PRODUCING]"/>
    <property type="match status" value="1"/>
</dbReference>
<dbReference type="EMBL" id="AORV01000016">
    <property type="protein sequence ID" value="EMS73640.1"/>
    <property type="molecule type" value="Genomic_DNA"/>
</dbReference>
<keyword evidence="8" id="KW-0408">Iron</keyword>
<keyword evidence="6" id="KW-0479">Metal-binding</keyword>
<evidence type="ECO:0000256" key="4">
    <source>
        <dbReference type="ARBA" id="ARBA00022630"/>
    </source>
</evidence>
<reference evidence="12 13" key="1">
    <citation type="journal article" date="2013" name="Genome Announc.">
        <title>Draft Genome Sequence of the Cellulolytic, Mesophilic, Anaerobic Bacterium Clostridium termitidis Strain CT1112 (DSM 5398).</title>
        <authorList>
            <person name="Lal S."/>
            <person name="Ramachandran U."/>
            <person name="Zhang X."/>
            <person name="Munir R."/>
            <person name="Sparling R."/>
            <person name="Levin D.B."/>
        </authorList>
    </citation>
    <scope>NUCLEOTIDE SEQUENCE [LARGE SCALE GENOMIC DNA]</scope>
    <source>
        <strain evidence="12 13">CT1112</strain>
    </source>
</reference>
<gene>
    <name evidence="12" type="ORF">CTER_0308</name>
</gene>
<evidence type="ECO:0000313" key="13">
    <source>
        <dbReference type="Proteomes" id="UP000014155"/>
    </source>
</evidence>
<dbReference type="Pfam" id="PF07992">
    <property type="entry name" value="Pyr_redox_2"/>
    <property type="match status" value="1"/>
</dbReference>
<evidence type="ECO:0000256" key="6">
    <source>
        <dbReference type="ARBA" id="ARBA00022723"/>
    </source>
</evidence>
<evidence type="ECO:0000256" key="5">
    <source>
        <dbReference type="ARBA" id="ARBA00022643"/>
    </source>
</evidence>
<evidence type="ECO:0000313" key="12">
    <source>
        <dbReference type="EMBL" id="EMS73640.1"/>
    </source>
</evidence>
<dbReference type="AlphaFoldDB" id="S0FN25"/>
<dbReference type="STRING" id="1195236.CTER_0308"/>
<evidence type="ECO:0000259" key="10">
    <source>
        <dbReference type="Pfam" id="PF00724"/>
    </source>
</evidence>
<evidence type="ECO:0000256" key="7">
    <source>
        <dbReference type="ARBA" id="ARBA00023002"/>
    </source>
</evidence>
<dbReference type="Gene3D" id="3.20.20.70">
    <property type="entry name" value="Aldolase class I"/>
    <property type="match status" value="1"/>
</dbReference>
<accession>S0FN25</accession>
<evidence type="ECO:0000256" key="8">
    <source>
        <dbReference type="ARBA" id="ARBA00023004"/>
    </source>
</evidence>
<dbReference type="SUPFAM" id="SSF51395">
    <property type="entry name" value="FMN-linked oxidoreductases"/>
    <property type="match status" value="1"/>
</dbReference>
<dbReference type="InterPro" id="IPR036188">
    <property type="entry name" value="FAD/NAD-bd_sf"/>
</dbReference>
<dbReference type="InterPro" id="IPR001155">
    <property type="entry name" value="OxRdtase_FMN_N"/>
</dbReference>
<evidence type="ECO:0000256" key="9">
    <source>
        <dbReference type="ARBA" id="ARBA00023014"/>
    </source>
</evidence>
<keyword evidence="13" id="KW-1185">Reference proteome</keyword>
<dbReference type="eggNOG" id="COG1902">
    <property type="taxonomic scope" value="Bacteria"/>
</dbReference>
<dbReference type="Pfam" id="PF00724">
    <property type="entry name" value="Oxidored_FMN"/>
    <property type="match status" value="1"/>
</dbReference>
<dbReference type="Proteomes" id="UP000014155">
    <property type="component" value="Unassembled WGS sequence"/>
</dbReference>
<dbReference type="EC" id="1.3.1.31" evidence="12"/>
<dbReference type="PRINTS" id="PR00469">
    <property type="entry name" value="PNDRDTASEII"/>
</dbReference>
<dbReference type="SUPFAM" id="SSF51905">
    <property type="entry name" value="FAD/NAD(P)-binding domain"/>
    <property type="match status" value="1"/>
</dbReference>
<dbReference type="PATRIC" id="fig|1195236.3.peg.615"/>
<feature type="domain" description="NADH:flavin oxidoreductase/NADH oxidase N-terminal" evidence="10">
    <location>
        <begin position="10"/>
        <end position="343"/>
    </location>
</feature>
<proteinExistence type="inferred from homology"/>
<dbReference type="Gene3D" id="3.50.50.60">
    <property type="entry name" value="FAD/NAD(P)-binding domain"/>
    <property type="match status" value="1"/>
</dbReference>
<dbReference type="RefSeq" id="WP_004623633.1">
    <property type="nucleotide sequence ID" value="NZ_AORV01000016.1"/>
</dbReference>
<sequence>MEKKKPFPNLFAPGRIGKLEIKNRVVMAPMSMGFAQQDHCFSKKDINYYEARAKGGVGLIITESVLAETEISIIPPEAPVVACDSDSVMPGLKALAEAVHSYGTKIAMQLSPGQGRQSYIANKMAIPAAPSPVPAFTDHDITCRELTREEIGKIVKACGDGAERAAKAGFDMIEIHAHTGYLADQFMTPLWNKRTDEYGGTFEKRLKFIKEIIKEIRKRVGSDIPIGVRLSGEHKIEGGRTIEESAEIAKKLEAFGADVLHIDAGCYDANIWMTPPEYMGEACYAELAGKIKSVVDIPVITVGNIKSPETAEKILSDKMADFIGLGRSLLADPDWSNKAKEGNTQDIRSCLICNEHCVGKIVSACSVNPILGEETDYKLPEKLKTKNVLVIGGGPAGMEAARIASIRGHNVTLCEKEKELGGQLVAAAAIPVKKAIADFTAYLVNQVKTSGVNVLLGCEVKLPFIEQMKPDVVIAAAGAVPVIPLIPGIENEKNISILDFLSGKKDTGYSVAIAGGGIKGCEAAIYLAHKGKSVTIVERLSAVAADVNPISRKTILKLLQDAGINILTGNTIKAFTTEGMLVEDMSRQKKEIKADTVIIALGVKPKNDLIKKLGDRVQEIYSIGDCNNPRKIGDAIHEGFRVGSII</sequence>
<dbReference type="Gene3D" id="3.40.50.720">
    <property type="entry name" value="NAD(P)-binding Rossmann-like Domain"/>
    <property type="match status" value="1"/>
</dbReference>
<comment type="cofactor">
    <cofactor evidence="2">
        <name>[4Fe-4S] cluster</name>
        <dbReference type="ChEBI" id="CHEBI:49883"/>
    </cofactor>
</comment>
<evidence type="ECO:0000256" key="2">
    <source>
        <dbReference type="ARBA" id="ARBA00001966"/>
    </source>
</evidence>
<dbReference type="PRINTS" id="PR00368">
    <property type="entry name" value="FADPNR"/>
</dbReference>
<keyword evidence="9" id="KW-0411">Iron-sulfur</keyword>
<dbReference type="eggNOG" id="COG0446">
    <property type="taxonomic scope" value="Bacteria"/>
</dbReference>
<comment type="cofactor">
    <cofactor evidence="1">
        <name>FMN</name>
        <dbReference type="ChEBI" id="CHEBI:58210"/>
    </cofactor>
</comment>
<organism evidence="12 13">
    <name type="scientific">Ruminiclostridium cellobioparum subsp. termitidis CT1112</name>
    <dbReference type="NCBI Taxonomy" id="1195236"/>
    <lineage>
        <taxon>Bacteria</taxon>
        <taxon>Bacillati</taxon>
        <taxon>Bacillota</taxon>
        <taxon>Clostridia</taxon>
        <taxon>Eubacteriales</taxon>
        <taxon>Oscillospiraceae</taxon>
        <taxon>Ruminiclostridium</taxon>
    </lineage>
</organism>
<dbReference type="PANTHER" id="PTHR42917">
    <property type="entry name" value="2,4-DIENOYL-COA REDUCTASE"/>
    <property type="match status" value="1"/>
</dbReference>
<keyword evidence="7 12" id="KW-0560">Oxidoreductase</keyword>
<feature type="domain" description="FAD/NAD(P)-binding" evidence="11">
    <location>
        <begin position="387"/>
        <end position="615"/>
    </location>
</feature>
<dbReference type="InterPro" id="IPR013785">
    <property type="entry name" value="Aldolase_TIM"/>
</dbReference>
<keyword evidence="4" id="KW-0285">Flavoprotein</keyword>
<evidence type="ECO:0000256" key="3">
    <source>
        <dbReference type="ARBA" id="ARBA00011048"/>
    </source>
</evidence>
<evidence type="ECO:0000256" key="1">
    <source>
        <dbReference type="ARBA" id="ARBA00001917"/>
    </source>
</evidence>
<name>S0FN25_RUMCE</name>
<protein>
    <submittedName>
        <fullName evidence="12">NADH:flavin oxidoreductase/NADH oxidase</fullName>
        <ecNumber evidence="12">1.3.1.31</ecNumber>
    </submittedName>
</protein>
<dbReference type="GO" id="GO:0046872">
    <property type="term" value="F:metal ion binding"/>
    <property type="evidence" value="ECO:0007669"/>
    <property type="project" value="UniProtKB-KW"/>
</dbReference>
<dbReference type="CDD" id="cd02803">
    <property type="entry name" value="OYE_like_FMN_family"/>
    <property type="match status" value="1"/>
</dbReference>
<evidence type="ECO:0000259" key="11">
    <source>
        <dbReference type="Pfam" id="PF07992"/>
    </source>
</evidence>
<comment type="similarity">
    <text evidence="3">In the N-terminal section; belongs to the NADH:flavin oxidoreductase/NADH oxidase family.</text>
</comment>
<comment type="caution">
    <text evidence="12">The sequence shown here is derived from an EMBL/GenBank/DDBJ whole genome shotgun (WGS) entry which is preliminary data.</text>
</comment>
<dbReference type="InterPro" id="IPR023753">
    <property type="entry name" value="FAD/NAD-binding_dom"/>
</dbReference>
<dbReference type="GO" id="GO:0047540">
    <property type="term" value="F:2-enoate reductase activity"/>
    <property type="evidence" value="ECO:0007669"/>
    <property type="project" value="UniProtKB-EC"/>
</dbReference>
<dbReference type="GO" id="GO:0010181">
    <property type="term" value="F:FMN binding"/>
    <property type="evidence" value="ECO:0007669"/>
    <property type="project" value="InterPro"/>
</dbReference>
<dbReference type="GO" id="GO:0051536">
    <property type="term" value="F:iron-sulfur cluster binding"/>
    <property type="evidence" value="ECO:0007669"/>
    <property type="project" value="UniProtKB-KW"/>
</dbReference>
<dbReference type="InterPro" id="IPR051793">
    <property type="entry name" value="NADH:flavin_oxidoreductase"/>
</dbReference>
<keyword evidence="5" id="KW-0288">FMN</keyword>